<evidence type="ECO:0000313" key="2">
    <source>
        <dbReference type="Proteomes" id="UP001310890"/>
    </source>
</evidence>
<reference evidence="1" key="1">
    <citation type="submission" date="2023-08" db="EMBL/GenBank/DDBJ databases">
        <title>Black Yeasts Isolated from many extreme environments.</title>
        <authorList>
            <person name="Coleine C."/>
            <person name="Stajich J.E."/>
            <person name="Selbmann L."/>
        </authorList>
    </citation>
    <scope>NUCLEOTIDE SEQUENCE</scope>
    <source>
        <strain evidence="1">CCFEE 5401</strain>
    </source>
</reference>
<dbReference type="PANTHER" id="PTHR42085">
    <property type="entry name" value="F-BOX DOMAIN-CONTAINING PROTEIN"/>
    <property type="match status" value="1"/>
</dbReference>
<dbReference type="EMBL" id="JAVRRL010000027">
    <property type="protein sequence ID" value="KAK5112926.1"/>
    <property type="molecule type" value="Genomic_DNA"/>
</dbReference>
<accession>A0AAN7TF50</accession>
<dbReference type="Proteomes" id="UP001310890">
    <property type="component" value="Unassembled WGS sequence"/>
</dbReference>
<sequence>METYMYAMATAAITHQIRERTHLRKIQLLAQLATPPLTARASLPSYKPLANIAIALVGASIQFPPSPTLLGIPPELRNMIYDFVLLSTIQEFRLQFRQHPTFPPILHVCRQLRNEALAIYFRNAEFEFIVHWNVLAPLYRYLNALSGPARVQLIRNKNFTIHVIFDEYHAKHTSFRRQLGHFSFAELDFGPYLTAESHESERAAITTMRSKAARAEGRKKRVEMAEKRAREDAEMARVQGAVVAVPDLVRLVKKVTPAVAARNRLHRELNVVWSEVIRLLETEEA</sequence>
<organism evidence="1 2">
    <name type="scientific">Meristemomyces frigidus</name>
    <dbReference type="NCBI Taxonomy" id="1508187"/>
    <lineage>
        <taxon>Eukaryota</taxon>
        <taxon>Fungi</taxon>
        <taxon>Dikarya</taxon>
        <taxon>Ascomycota</taxon>
        <taxon>Pezizomycotina</taxon>
        <taxon>Dothideomycetes</taxon>
        <taxon>Dothideomycetidae</taxon>
        <taxon>Mycosphaerellales</taxon>
        <taxon>Teratosphaeriaceae</taxon>
        <taxon>Meristemomyces</taxon>
    </lineage>
</organism>
<dbReference type="AlphaFoldDB" id="A0AAN7TF50"/>
<protein>
    <submittedName>
        <fullName evidence="1">Uncharacterized protein</fullName>
    </submittedName>
</protein>
<dbReference type="PANTHER" id="PTHR42085:SF1">
    <property type="entry name" value="F-BOX DOMAIN-CONTAINING PROTEIN"/>
    <property type="match status" value="1"/>
</dbReference>
<gene>
    <name evidence="1" type="ORF">LTR62_003748</name>
</gene>
<name>A0AAN7TF50_9PEZI</name>
<dbReference type="InterPro" id="IPR038883">
    <property type="entry name" value="AN11006-like"/>
</dbReference>
<proteinExistence type="predicted"/>
<comment type="caution">
    <text evidence="1">The sequence shown here is derived from an EMBL/GenBank/DDBJ whole genome shotgun (WGS) entry which is preliminary data.</text>
</comment>
<evidence type="ECO:0000313" key="1">
    <source>
        <dbReference type="EMBL" id="KAK5112926.1"/>
    </source>
</evidence>